<keyword evidence="4" id="KW-1185">Reference proteome</keyword>
<evidence type="ECO:0000313" key="4">
    <source>
        <dbReference type="Proteomes" id="UP000663505"/>
    </source>
</evidence>
<feature type="compositionally biased region" description="Basic and acidic residues" evidence="1">
    <location>
        <begin position="178"/>
        <end position="188"/>
    </location>
</feature>
<proteinExistence type="predicted"/>
<evidence type="ECO:0000256" key="2">
    <source>
        <dbReference type="SAM" id="Phobius"/>
    </source>
</evidence>
<dbReference type="EMBL" id="CP071182">
    <property type="protein sequence ID" value="QSO49312.1"/>
    <property type="molecule type" value="Genomic_DNA"/>
</dbReference>
<dbReference type="RefSeq" id="WP_206658625.1">
    <property type="nucleotide sequence ID" value="NZ_CP071182.1"/>
</dbReference>
<evidence type="ECO:0000256" key="1">
    <source>
        <dbReference type="SAM" id="MobiDB-lite"/>
    </source>
</evidence>
<accession>A0A9X7W2I0</accession>
<name>A0A9X7W2I0_9BACL</name>
<organism evidence="3 4">
    <name type="scientific">Alicyclobacillus mengziensis</name>
    <dbReference type="NCBI Taxonomy" id="2931921"/>
    <lineage>
        <taxon>Bacteria</taxon>
        <taxon>Bacillati</taxon>
        <taxon>Bacillota</taxon>
        <taxon>Bacilli</taxon>
        <taxon>Bacillales</taxon>
        <taxon>Alicyclobacillaceae</taxon>
        <taxon>Alicyclobacillus</taxon>
    </lineage>
</organism>
<gene>
    <name evidence="3" type="ORF">JZ786_10535</name>
</gene>
<sequence length="188" mass="19668">MSLSNFEAQVLQDVLSLAVVVIGSLISVLAVRARTWIANHMKAQTAATANTVVDALSKITNSVVQDFEANVVQSAKQNGLFTKEMGKQVKSDAMNAIKAQSGGLVSLGNNVLGDIDSLISSQIEQAILQRKAAPSVKPMAASERQTTSGYGNPSNIAQESDVSAQQPDVSAQQPDVTAQKRDGDSGNG</sequence>
<dbReference type="KEGG" id="afx:JZ786_10535"/>
<feature type="transmembrane region" description="Helical" evidence="2">
    <location>
        <begin position="14"/>
        <end position="33"/>
    </location>
</feature>
<dbReference type="Proteomes" id="UP000663505">
    <property type="component" value="Chromosome"/>
</dbReference>
<keyword evidence="2" id="KW-0812">Transmembrane</keyword>
<keyword evidence="2" id="KW-1133">Transmembrane helix</keyword>
<reference evidence="3 4" key="1">
    <citation type="submission" date="2021-02" db="EMBL/GenBank/DDBJ databases">
        <title>Alicyclobacillus curvatus sp. nov. and Alicyclobacillus mengziensis sp. nov., two acidophilic bacteria isolated from acid mine drainage.</title>
        <authorList>
            <person name="Huang Y."/>
        </authorList>
    </citation>
    <scope>NUCLEOTIDE SEQUENCE [LARGE SCALE GENOMIC DNA]</scope>
    <source>
        <strain evidence="3 4">S30H14</strain>
    </source>
</reference>
<protein>
    <submittedName>
        <fullName evidence="3">Uncharacterized protein</fullName>
    </submittedName>
</protein>
<evidence type="ECO:0000313" key="3">
    <source>
        <dbReference type="EMBL" id="QSO49312.1"/>
    </source>
</evidence>
<feature type="compositionally biased region" description="Polar residues" evidence="1">
    <location>
        <begin position="143"/>
        <end position="176"/>
    </location>
</feature>
<dbReference type="AlphaFoldDB" id="A0A9X7W2I0"/>
<feature type="region of interest" description="Disordered" evidence="1">
    <location>
        <begin position="131"/>
        <end position="188"/>
    </location>
</feature>
<keyword evidence="2" id="KW-0472">Membrane</keyword>